<reference evidence="1" key="1">
    <citation type="submission" date="2023-04" db="EMBL/GenBank/DDBJ databases">
        <title>Draft Genome sequencing of Naganishia species isolated from polar environments using Oxford Nanopore Technology.</title>
        <authorList>
            <person name="Leo P."/>
            <person name="Venkateswaran K."/>
        </authorList>
    </citation>
    <scope>NUCLEOTIDE SEQUENCE</scope>
    <source>
        <strain evidence="1">MNA-CCFEE 5423</strain>
    </source>
</reference>
<organism evidence="1 2">
    <name type="scientific">Naganishia friedmannii</name>
    <dbReference type="NCBI Taxonomy" id="89922"/>
    <lineage>
        <taxon>Eukaryota</taxon>
        <taxon>Fungi</taxon>
        <taxon>Dikarya</taxon>
        <taxon>Basidiomycota</taxon>
        <taxon>Agaricomycotina</taxon>
        <taxon>Tremellomycetes</taxon>
        <taxon>Filobasidiales</taxon>
        <taxon>Filobasidiaceae</taxon>
        <taxon>Naganishia</taxon>
    </lineage>
</organism>
<accession>A0ACC2UXP6</accession>
<gene>
    <name evidence="1" type="ORF">QFC21_007053</name>
</gene>
<evidence type="ECO:0000313" key="1">
    <source>
        <dbReference type="EMBL" id="KAJ9091855.1"/>
    </source>
</evidence>
<proteinExistence type="predicted"/>
<sequence>MSSMEAPLTKVDWVSLGQHYRTGLFLGNLMELMALGYTMALVSLPPSHIPAKRNWTNISRYITLKRYRQPKMLEQAAIYGAGLLGAYESQRKDIPGPDLDVFSLSTHSIQACIHCNMVYQNGLNNYLQIRRMALDDDWQMKSIWITSSLVWLTGAGLYVGFWRQVPGVTGFPESFSKVKPLLYAHYGLNLAAQVALSVTSVVSVYRKRKEAFAHGTLMTTVILYFKHVMVVPLVLAVVSLVCFVTLPGRNLELVAFLPFSAASLGSVISILNGTATSIMHNQDSTSYPASSPISSFGSGGTAQHKKTASMTRVVIPVERVEVVQISDKDSGYSPKTGLNRLPYNSSKSTVCQDAYEENEKVSLNRIRVPSL</sequence>
<protein>
    <submittedName>
        <fullName evidence="1">Uncharacterized protein</fullName>
    </submittedName>
</protein>
<dbReference type="Proteomes" id="UP001227268">
    <property type="component" value="Unassembled WGS sequence"/>
</dbReference>
<dbReference type="EMBL" id="JASBWT010000045">
    <property type="protein sequence ID" value="KAJ9091855.1"/>
    <property type="molecule type" value="Genomic_DNA"/>
</dbReference>
<keyword evidence="2" id="KW-1185">Reference proteome</keyword>
<comment type="caution">
    <text evidence="1">The sequence shown here is derived from an EMBL/GenBank/DDBJ whole genome shotgun (WGS) entry which is preliminary data.</text>
</comment>
<name>A0ACC2UXP6_9TREE</name>
<evidence type="ECO:0000313" key="2">
    <source>
        <dbReference type="Proteomes" id="UP001227268"/>
    </source>
</evidence>